<evidence type="ECO:0000259" key="4">
    <source>
        <dbReference type="Pfam" id="PF24517"/>
    </source>
</evidence>
<keyword evidence="3" id="KW-0732">Signal</keyword>
<dbReference type="Proteomes" id="UP000272888">
    <property type="component" value="Unassembled WGS sequence"/>
</dbReference>
<dbReference type="RefSeq" id="WP_120642913.1">
    <property type="nucleotide sequence ID" value="NZ_RAWB01000061.1"/>
</dbReference>
<dbReference type="InterPro" id="IPR052918">
    <property type="entry name" value="Motility_Chemotaxis_Reg"/>
</dbReference>
<dbReference type="InterPro" id="IPR055372">
    <property type="entry name" value="CBM96"/>
</dbReference>
<organism evidence="5 6">
    <name type="scientific">Corallococcus llansteffanensis</name>
    <dbReference type="NCBI Taxonomy" id="2316731"/>
    <lineage>
        <taxon>Bacteria</taxon>
        <taxon>Pseudomonadati</taxon>
        <taxon>Myxococcota</taxon>
        <taxon>Myxococcia</taxon>
        <taxon>Myxococcales</taxon>
        <taxon>Cystobacterineae</taxon>
        <taxon>Myxococcaceae</taxon>
        <taxon>Corallococcus</taxon>
    </lineage>
</organism>
<evidence type="ECO:0000256" key="3">
    <source>
        <dbReference type="ARBA" id="ARBA00022729"/>
    </source>
</evidence>
<keyword evidence="6" id="KW-1185">Reference proteome</keyword>
<evidence type="ECO:0000256" key="1">
    <source>
        <dbReference type="ARBA" id="ARBA00004613"/>
    </source>
</evidence>
<comment type="subcellular location">
    <subcellularLocation>
        <location evidence="1">Secreted</location>
    </subcellularLocation>
</comment>
<dbReference type="AlphaFoldDB" id="A0A3A8QKC2"/>
<keyword evidence="2" id="KW-0964">Secreted</keyword>
<feature type="domain" description="Carbohydrate-binding module family 96" evidence="4">
    <location>
        <begin position="54"/>
        <end position="200"/>
    </location>
</feature>
<name>A0A3A8QKC2_9BACT</name>
<evidence type="ECO:0000313" key="5">
    <source>
        <dbReference type="EMBL" id="RKH63634.1"/>
    </source>
</evidence>
<dbReference type="GO" id="GO:0005576">
    <property type="term" value="C:extracellular region"/>
    <property type="evidence" value="ECO:0007669"/>
    <property type="project" value="UniProtKB-SubCell"/>
</dbReference>
<dbReference type="PANTHER" id="PTHR35580">
    <property type="entry name" value="CELL SURFACE GLYCOPROTEIN (S-LAYER PROTEIN)-LIKE PROTEIN"/>
    <property type="match status" value="1"/>
</dbReference>
<dbReference type="PANTHER" id="PTHR35580:SF1">
    <property type="entry name" value="PHYTASE-LIKE DOMAIN-CONTAINING PROTEIN"/>
    <property type="match status" value="1"/>
</dbReference>
<comment type="caution">
    <text evidence="5">The sequence shown here is derived from an EMBL/GenBank/DDBJ whole genome shotgun (WGS) entry which is preliminary data.</text>
</comment>
<reference evidence="6" key="1">
    <citation type="submission" date="2018-09" db="EMBL/GenBank/DDBJ databases">
        <authorList>
            <person name="Livingstone P.G."/>
            <person name="Whitworth D.E."/>
        </authorList>
    </citation>
    <scope>NUCLEOTIDE SEQUENCE [LARGE SCALE GENOMIC DNA]</scope>
    <source>
        <strain evidence="6">CA051B</strain>
    </source>
</reference>
<proteinExistence type="predicted"/>
<evidence type="ECO:0000256" key="2">
    <source>
        <dbReference type="ARBA" id="ARBA00022525"/>
    </source>
</evidence>
<dbReference type="Pfam" id="PF24517">
    <property type="entry name" value="CBM96"/>
    <property type="match status" value="1"/>
</dbReference>
<accession>A0A3A8QKC2</accession>
<evidence type="ECO:0000313" key="6">
    <source>
        <dbReference type="Proteomes" id="UP000272888"/>
    </source>
</evidence>
<gene>
    <name evidence="5" type="ORF">D7V93_08565</name>
</gene>
<dbReference type="NCBIfam" id="NF033679">
    <property type="entry name" value="DNRLRE_dom"/>
    <property type="match status" value="1"/>
</dbReference>
<protein>
    <submittedName>
        <fullName evidence="5">DNRLRE domain-containing protein</fullName>
    </submittedName>
</protein>
<dbReference type="PROSITE" id="PS51257">
    <property type="entry name" value="PROKAR_LIPOPROTEIN"/>
    <property type="match status" value="1"/>
</dbReference>
<sequence>MKGWKRGLGLLSALGLMVGCGGGAEPEGTPSLRSAKAAAVTEACKPRTAYSEQRIEVTYDTYVTQDAPTTSHGTSTLLVTDGSPRQETYLDFRFGTRPGWIQARLELFATDGSTNGPLLYRTLSGWNDSLTWNTRPGPVAAPVGNVGAVASGTRIAYDLTNIVTDDGIHSFVLIPEGGDGLDFVSREDPRQDLRPTLVLTYAETVCTYQGTGGELVEGLLKGGAGDETPQAMASDSSGAQVVAGVYTGAGSLGGSTFPTPGGLMLGRFGADGSHQWSRAFPQANANLTVTSVTLTPLGNVLVVGGYAGTPDFGTGPLPDHPYGTFIAKFSPSGNITWAKGFTARVVKGGDVELLPIRANAVATDANGSLIVTGYFFGYANLGGGDLYAGIGSTAYGDADAGMFIAKYSWEGHHLWSRAYPGGMGGTLGTALATDSAGNILLGAQVSRTATDFILGATGRETPVVAKFTPEGTLLWSRALNGAMGSVAGVAAVPGDAVAFSGYFKKTFTFAGQTVASSQAEEWDGGNTDVMLGVLEASGADRWARRYGDDGNDGVTTMKVDAQGNFRLAGGHGLPVDLGGGLIGPVYERESQTFVASYGADGAHRWSRNVGPNLSQPLLGITPDGSTFLGGTLDGVTGVGQTQYGPSNGTDLLLLKLTP</sequence>
<dbReference type="EMBL" id="RAWB01000061">
    <property type="protein sequence ID" value="RKH63634.1"/>
    <property type="molecule type" value="Genomic_DNA"/>
</dbReference>